<evidence type="ECO:0000313" key="1">
    <source>
        <dbReference type="EMBL" id="GAH58149.1"/>
    </source>
</evidence>
<reference evidence="1" key="1">
    <citation type="journal article" date="2014" name="Front. Microbiol.">
        <title>High frequency of phylogenetically diverse reductive dehalogenase-homologous genes in deep subseafloor sedimentary metagenomes.</title>
        <authorList>
            <person name="Kawai M."/>
            <person name="Futagami T."/>
            <person name="Toyoda A."/>
            <person name="Takaki Y."/>
            <person name="Nishi S."/>
            <person name="Hori S."/>
            <person name="Arai W."/>
            <person name="Tsubouchi T."/>
            <person name="Morono Y."/>
            <person name="Uchiyama I."/>
            <person name="Ito T."/>
            <person name="Fujiyama A."/>
            <person name="Inagaki F."/>
            <person name="Takami H."/>
        </authorList>
    </citation>
    <scope>NUCLEOTIDE SEQUENCE</scope>
    <source>
        <strain evidence="1">Expedition CK06-06</strain>
    </source>
</reference>
<dbReference type="EMBL" id="BARU01023867">
    <property type="protein sequence ID" value="GAH58149.1"/>
    <property type="molecule type" value="Genomic_DNA"/>
</dbReference>
<protein>
    <submittedName>
        <fullName evidence="1">Uncharacterized protein</fullName>
    </submittedName>
</protein>
<comment type="caution">
    <text evidence="1">The sequence shown here is derived from an EMBL/GenBank/DDBJ whole genome shotgun (WGS) entry which is preliminary data.</text>
</comment>
<name>X1HWE6_9ZZZZ</name>
<sequence length="79" mass="8750">LLQGYLTEGMAEFALAGALGKIRDDCNADISKVKDFADRGFEAVKSRDPFMAAHNFTKLKGELIRLADNICERKESRDG</sequence>
<dbReference type="AlphaFoldDB" id="X1HWE6"/>
<gene>
    <name evidence="1" type="ORF">S03H2_38693</name>
</gene>
<feature type="non-terminal residue" evidence="1">
    <location>
        <position position="1"/>
    </location>
</feature>
<organism evidence="1">
    <name type="scientific">marine sediment metagenome</name>
    <dbReference type="NCBI Taxonomy" id="412755"/>
    <lineage>
        <taxon>unclassified sequences</taxon>
        <taxon>metagenomes</taxon>
        <taxon>ecological metagenomes</taxon>
    </lineage>
</organism>
<accession>X1HWE6</accession>
<proteinExistence type="predicted"/>